<gene>
    <name evidence="1" type="ORF">D5086_011755</name>
</gene>
<evidence type="ECO:0000313" key="2">
    <source>
        <dbReference type="Proteomes" id="UP000309997"/>
    </source>
</evidence>
<sequence>MDLAESKPCHNSRVVWNSGTALNVLPPQPAGVVGTSWAFYLLYGELEDSNSMVLETSFQNIRKMLVFVVSFPVVVYTEILGNRSKRELVLLLLTDKNNSAVHGHIHGVVDIVVTTGDDSVVIAVVVHQR</sequence>
<reference evidence="1 2" key="1">
    <citation type="journal article" date="2024" name="Plant Biotechnol. J.">
        <title>Genome and CRISPR/Cas9 system of a widespread forest tree (Populus alba) in the world.</title>
        <authorList>
            <person name="Liu Y.J."/>
            <person name="Jiang P.F."/>
            <person name="Han X.M."/>
            <person name="Li X.Y."/>
            <person name="Wang H.M."/>
            <person name="Wang Y.J."/>
            <person name="Wang X.X."/>
            <person name="Zeng Q.Y."/>
        </authorList>
    </citation>
    <scope>NUCLEOTIDE SEQUENCE [LARGE SCALE GENOMIC DNA]</scope>
    <source>
        <strain evidence="2">cv. PAL-ZL1</strain>
    </source>
</reference>
<name>A0ACC4CEQ3_POPAL</name>
<dbReference type="Proteomes" id="UP000309997">
    <property type="component" value="Unassembled WGS sequence"/>
</dbReference>
<evidence type="ECO:0000313" key="1">
    <source>
        <dbReference type="EMBL" id="KAL3593115.1"/>
    </source>
</evidence>
<protein>
    <submittedName>
        <fullName evidence="1">Uncharacterized protein</fullName>
    </submittedName>
</protein>
<proteinExistence type="predicted"/>
<organism evidence="1 2">
    <name type="scientific">Populus alba</name>
    <name type="common">White poplar</name>
    <dbReference type="NCBI Taxonomy" id="43335"/>
    <lineage>
        <taxon>Eukaryota</taxon>
        <taxon>Viridiplantae</taxon>
        <taxon>Streptophyta</taxon>
        <taxon>Embryophyta</taxon>
        <taxon>Tracheophyta</taxon>
        <taxon>Spermatophyta</taxon>
        <taxon>Magnoliopsida</taxon>
        <taxon>eudicotyledons</taxon>
        <taxon>Gunneridae</taxon>
        <taxon>Pentapetalae</taxon>
        <taxon>rosids</taxon>
        <taxon>fabids</taxon>
        <taxon>Malpighiales</taxon>
        <taxon>Salicaceae</taxon>
        <taxon>Saliceae</taxon>
        <taxon>Populus</taxon>
    </lineage>
</organism>
<dbReference type="EMBL" id="RCHU02000005">
    <property type="protein sequence ID" value="KAL3593115.1"/>
    <property type="molecule type" value="Genomic_DNA"/>
</dbReference>
<comment type="caution">
    <text evidence="1">The sequence shown here is derived from an EMBL/GenBank/DDBJ whole genome shotgun (WGS) entry which is preliminary data.</text>
</comment>
<keyword evidence="2" id="KW-1185">Reference proteome</keyword>
<accession>A0ACC4CEQ3</accession>